<keyword evidence="7" id="KW-0067">ATP-binding</keyword>
<comment type="caution">
    <text evidence="9">The sequence shown here is derived from an EMBL/GenBank/DDBJ whole genome shotgun (WGS) entry which is preliminary data.</text>
</comment>
<evidence type="ECO:0000256" key="7">
    <source>
        <dbReference type="ARBA" id="ARBA00022840"/>
    </source>
</evidence>
<accession>A0ABQ9YKS7</accession>
<comment type="similarity">
    <text evidence="1">Belongs to the ubiquitin-activating E1 family. UBA5 subfamily.</text>
</comment>
<evidence type="ECO:0000259" key="8">
    <source>
        <dbReference type="Pfam" id="PF00899"/>
    </source>
</evidence>
<protein>
    <recommendedName>
        <fullName evidence="2">Ubiquitin-like modifier-activating enzyme 5</fullName>
    </recommendedName>
</protein>
<evidence type="ECO:0000256" key="1">
    <source>
        <dbReference type="ARBA" id="ARBA00005339"/>
    </source>
</evidence>
<dbReference type="SUPFAM" id="SSF69572">
    <property type="entry name" value="Activating enzymes of the ubiquitin-like proteins"/>
    <property type="match status" value="1"/>
</dbReference>
<evidence type="ECO:0000256" key="4">
    <source>
        <dbReference type="ARBA" id="ARBA00022741"/>
    </source>
</evidence>
<gene>
    <name evidence="9" type="ORF">BLNAU_895</name>
</gene>
<evidence type="ECO:0000313" key="10">
    <source>
        <dbReference type="Proteomes" id="UP001281761"/>
    </source>
</evidence>
<dbReference type="Gene3D" id="3.40.50.720">
    <property type="entry name" value="NAD(P)-binding Rossmann-like Domain"/>
    <property type="match status" value="1"/>
</dbReference>
<dbReference type="Proteomes" id="UP001281761">
    <property type="component" value="Unassembled WGS sequence"/>
</dbReference>
<evidence type="ECO:0000256" key="3">
    <source>
        <dbReference type="ARBA" id="ARBA00022723"/>
    </source>
</evidence>
<dbReference type="InterPro" id="IPR035985">
    <property type="entry name" value="Ubiquitin-activating_enz"/>
</dbReference>
<dbReference type="InterPro" id="IPR000594">
    <property type="entry name" value="ThiF_NAD_FAD-bd"/>
</dbReference>
<evidence type="ECO:0000256" key="5">
    <source>
        <dbReference type="ARBA" id="ARBA00022786"/>
    </source>
</evidence>
<sequence>MMDDKVNSENPYSRLMAIKKMGIVKNYDEIRQKSVAVVGIGGIGSVVVDHLTRCGIGKLIIFDYDKVELANMNRSFYTPKHARENLSKTDAAKQSLNEINPDVEIIPNNFDITTLENYERMSNILQTQGTTQQDVNQTPRKVDLVISCVDNHAARHAVNQVCLELCLCWFESGVSETAISGHVQFMQPGATACFECAPPLLVAEGIDEKSIKRTDVCSASLPTTMGIVAGILSQNALKYLLGFGEVISYIGYNALKDFFPAIPIQPNLTCSNKLCVQRQAEWAATKEKMVSEAKAAAPAPEKKESAPSSQFAGIEIIDESGEADQHFEVTPFLYRQYQEMTIEPPAAKDKEEPSESAQTVQDFQALLRQVQKKGE</sequence>
<keyword evidence="10" id="KW-1185">Reference proteome</keyword>
<evidence type="ECO:0000256" key="2">
    <source>
        <dbReference type="ARBA" id="ARBA00016279"/>
    </source>
</evidence>
<dbReference type="PANTHER" id="PTHR10953">
    <property type="entry name" value="UBIQUITIN-ACTIVATING ENZYME E1"/>
    <property type="match status" value="1"/>
</dbReference>
<reference evidence="9 10" key="1">
    <citation type="journal article" date="2022" name="bioRxiv">
        <title>Genomics of Preaxostyla Flagellates Illuminates Evolutionary Transitions and the Path Towards Mitochondrial Loss.</title>
        <authorList>
            <person name="Novak L.V.F."/>
            <person name="Treitli S.C."/>
            <person name="Pyrih J."/>
            <person name="Halakuc P."/>
            <person name="Pipaliya S.V."/>
            <person name="Vacek V."/>
            <person name="Brzon O."/>
            <person name="Soukal P."/>
            <person name="Eme L."/>
            <person name="Dacks J.B."/>
            <person name="Karnkowska A."/>
            <person name="Elias M."/>
            <person name="Hampl V."/>
        </authorList>
    </citation>
    <scope>NUCLEOTIDE SEQUENCE [LARGE SCALE GENOMIC DNA]</scope>
    <source>
        <strain evidence="9">NAU3</strain>
        <tissue evidence="9">Gut</tissue>
    </source>
</reference>
<dbReference type="InterPro" id="IPR029752">
    <property type="entry name" value="D-isomer_DH_CS1"/>
</dbReference>
<dbReference type="EMBL" id="JARBJD010000003">
    <property type="protein sequence ID" value="KAK2964364.1"/>
    <property type="molecule type" value="Genomic_DNA"/>
</dbReference>
<dbReference type="PROSITE" id="PS00065">
    <property type="entry name" value="D_2_HYDROXYACID_DH_1"/>
    <property type="match status" value="1"/>
</dbReference>
<keyword evidence="4" id="KW-0547">Nucleotide-binding</keyword>
<dbReference type="CDD" id="cd00757">
    <property type="entry name" value="ThiF_MoeB_HesA_family"/>
    <property type="match status" value="1"/>
</dbReference>
<name>A0ABQ9YKS7_9EUKA</name>
<proteinExistence type="inferred from homology"/>
<evidence type="ECO:0000256" key="6">
    <source>
        <dbReference type="ARBA" id="ARBA00022833"/>
    </source>
</evidence>
<keyword evidence="5" id="KW-0833">Ubl conjugation pathway</keyword>
<organism evidence="9 10">
    <name type="scientific">Blattamonas nauphoetae</name>
    <dbReference type="NCBI Taxonomy" id="2049346"/>
    <lineage>
        <taxon>Eukaryota</taxon>
        <taxon>Metamonada</taxon>
        <taxon>Preaxostyla</taxon>
        <taxon>Oxymonadida</taxon>
        <taxon>Blattamonas</taxon>
    </lineage>
</organism>
<feature type="domain" description="THIF-type NAD/FAD binding fold" evidence="8">
    <location>
        <begin position="12"/>
        <end position="270"/>
    </location>
</feature>
<dbReference type="InterPro" id="IPR045886">
    <property type="entry name" value="ThiF/MoeB/HesA"/>
</dbReference>
<keyword evidence="3" id="KW-0479">Metal-binding</keyword>
<evidence type="ECO:0000313" key="9">
    <source>
        <dbReference type="EMBL" id="KAK2964364.1"/>
    </source>
</evidence>
<keyword evidence="6" id="KW-0862">Zinc</keyword>
<dbReference type="Pfam" id="PF00899">
    <property type="entry name" value="ThiF"/>
    <property type="match status" value="1"/>
</dbReference>
<dbReference type="PANTHER" id="PTHR10953:SF9">
    <property type="entry name" value="UBIQUITIN-LIKE MODIFIER-ACTIVATING ENZYME 5"/>
    <property type="match status" value="1"/>
</dbReference>